<keyword evidence="3" id="KW-1185">Reference proteome</keyword>
<keyword evidence="1" id="KW-1133">Transmembrane helix</keyword>
<evidence type="ECO:0000313" key="2">
    <source>
        <dbReference type="EMBL" id="QAY73353.1"/>
    </source>
</evidence>
<feature type="transmembrane region" description="Helical" evidence="1">
    <location>
        <begin position="6"/>
        <end position="26"/>
    </location>
</feature>
<dbReference type="KEGG" id="agf:ET445_08345"/>
<dbReference type="Proteomes" id="UP000291259">
    <property type="component" value="Chromosome"/>
</dbReference>
<dbReference type="AlphaFoldDB" id="A0A4P6FEC0"/>
<keyword evidence="1" id="KW-0472">Membrane</keyword>
<evidence type="ECO:0008006" key="4">
    <source>
        <dbReference type="Google" id="ProtNLM"/>
    </source>
</evidence>
<feature type="transmembrane region" description="Helical" evidence="1">
    <location>
        <begin position="151"/>
        <end position="172"/>
    </location>
</feature>
<evidence type="ECO:0000313" key="3">
    <source>
        <dbReference type="Proteomes" id="UP000291259"/>
    </source>
</evidence>
<organism evidence="2 3">
    <name type="scientific">Agromyces protaetiae</name>
    <dbReference type="NCBI Taxonomy" id="2509455"/>
    <lineage>
        <taxon>Bacteria</taxon>
        <taxon>Bacillati</taxon>
        <taxon>Actinomycetota</taxon>
        <taxon>Actinomycetes</taxon>
        <taxon>Micrococcales</taxon>
        <taxon>Microbacteriaceae</taxon>
        <taxon>Agromyces</taxon>
    </lineage>
</organism>
<accession>A0A4P6FEC0</accession>
<evidence type="ECO:0000256" key="1">
    <source>
        <dbReference type="SAM" id="Phobius"/>
    </source>
</evidence>
<sequence length="343" mass="35758">MDAIGGGVLVAVAAALWIAYLLPTWLRRRQYLDTERNAVRLQQTLRILAETAETPETVRVAATAREVAAQQRILAEREETARLAAETAEQLAIAERIAAEEAAAAARARAAQAQALATQPITVVADAPAPAFEASGAAARTARRSVRRRRVLCSFVLLVSFVLAVAGVIGLASGWSPLVAAAGGVGVVAAFTALVVLARRMPAAAGAPTVVARPDVDVEAFEPVEVEAEAAEASEHGWTPQPLPKPLHLSRGTIAAAAMASVEAAEQLRRAAVEAELAERAARIAPPVPRIAPKPVDEPVASADPAASMPVEADRYAAMGVVGDTAPGFDSLDAVLRRRRQSA</sequence>
<feature type="transmembrane region" description="Helical" evidence="1">
    <location>
        <begin position="178"/>
        <end position="198"/>
    </location>
</feature>
<dbReference type="RefSeq" id="WP_129190516.1">
    <property type="nucleotide sequence ID" value="NZ_CP035491.1"/>
</dbReference>
<proteinExistence type="predicted"/>
<dbReference type="OrthoDB" id="5126350at2"/>
<name>A0A4P6FEC0_9MICO</name>
<protein>
    <recommendedName>
        <fullName evidence="4">Large exoprotein</fullName>
    </recommendedName>
</protein>
<reference evidence="2 3" key="1">
    <citation type="submission" date="2019-01" db="EMBL/GenBank/DDBJ databases">
        <title>Genome sequencing of strain FW100M-8.</title>
        <authorList>
            <person name="Heo J."/>
            <person name="Kim S.-J."/>
            <person name="Kim J.-S."/>
            <person name="Hong S.-B."/>
            <person name="Kwon S.-W."/>
        </authorList>
    </citation>
    <scope>NUCLEOTIDE SEQUENCE [LARGE SCALE GENOMIC DNA]</scope>
    <source>
        <strain evidence="2 3">FW100M-8</strain>
    </source>
</reference>
<keyword evidence="1" id="KW-0812">Transmembrane</keyword>
<dbReference type="EMBL" id="CP035491">
    <property type="protein sequence ID" value="QAY73353.1"/>
    <property type="molecule type" value="Genomic_DNA"/>
</dbReference>
<gene>
    <name evidence="2" type="ORF">ET445_08345</name>
</gene>